<dbReference type="Gene3D" id="2.60.120.920">
    <property type="match status" value="2"/>
</dbReference>
<keyword evidence="3" id="KW-0862">Zinc</keyword>
<dbReference type="InterPro" id="IPR013083">
    <property type="entry name" value="Znf_RING/FYVE/PHD"/>
</dbReference>
<dbReference type="SMART" id="SM00504">
    <property type="entry name" value="Ubox"/>
    <property type="match status" value="1"/>
</dbReference>
<dbReference type="STRING" id="84645.A0A498NSP9"/>
<dbReference type="SUPFAM" id="SSF49899">
    <property type="entry name" value="Concanavalin A-like lectins/glucanases"/>
    <property type="match status" value="2"/>
</dbReference>
<dbReference type="InterPro" id="IPR003877">
    <property type="entry name" value="SPRY_dom"/>
</dbReference>
<evidence type="ECO:0000256" key="3">
    <source>
        <dbReference type="ARBA" id="ARBA00022833"/>
    </source>
</evidence>
<dbReference type="InterPro" id="IPR001841">
    <property type="entry name" value="Znf_RING"/>
</dbReference>
<dbReference type="SUPFAM" id="SSF57845">
    <property type="entry name" value="B-box zinc-binding domain"/>
    <property type="match status" value="1"/>
</dbReference>
<dbReference type="InterPro" id="IPR043136">
    <property type="entry name" value="B30.2/SPRY_sf"/>
</dbReference>
<dbReference type="Gene3D" id="3.30.40.10">
    <property type="entry name" value="Zinc/RING finger domain, C3HC4 (zinc finger)"/>
    <property type="match status" value="1"/>
</dbReference>
<dbReference type="GO" id="GO:0004842">
    <property type="term" value="F:ubiquitin-protein transferase activity"/>
    <property type="evidence" value="ECO:0007669"/>
    <property type="project" value="InterPro"/>
</dbReference>
<dbReference type="SUPFAM" id="SSF57850">
    <property type="entry name" value="RING/U-box"/>
    <property type="match status" value="1"/>
</dbReference>
<feature type="transmembrane region" description="Helical" evidence="5">
    <location>
        <begin position="583"/>
        <end position="606"/>
    </location>
</feature>
<feature type="domain" description="RING-type" evidence="6">
    <location>
        <begin position="9"/>
        <end position="49"/>
    </location>
</feature>
<evidence type="ECO:0000256" key="1">
    <source>
        <dbReference type="ARBA" id="ARBA00022723"/>
    </source>
</evidence>
<dbReference type="GO" id="GO:0016567">
    <property type="term" value="P:protein ubiquitination"/>
    <property type="evidence" value="ECO:0007669"/>
    <property type="project" value="InterPro"/>
</dbReference>
<feature type="domain" description="B30.2/SPRY" evidence="8">
    <location>
        <begin position="177"/>
        <end position="368"/>
    </location>
</feature>
<evidence type="ECO:0000313" key="10">
    <source>
        <dbReference type="Proteomes" id="UP000290572"/>
    </source>
</evidence>
<dbReference type="EMBL" id="QBIY01011165">
    <property type="protein sequence ID" value="RXN34756.1"/>
    <property type="molecule type" value="Genomic_DNA"/>
</dbReference>
<dbReference type="PROSITE" id="PS50089">
    <property type="entry name" value="ZF_RING_2"/>
    <property type="match status" value="1"/>
</dbReference>
<organism evidence="9 10">
    <name type="scientific">Labeo rohita</name>
    <name type="common">Indian major carp</name>
    <name type="synonym">Cyprinus rohita</name>
    <dbReference type="NCBI Taxonomy" id="84645"/>
    <lineage>
        <taxon>Eukaryota</taxon>
        <taxon>Metazoa</taxon>
        <taxon>Chordata</taxon>
        <taxon>Craniata</taxon>
        <taxon>Vertebrata</taxon>
        <taxon>Euteleostomi</taxon>
        <taxon>Actinopterygii</taxon>
        <taxon>Neopterygii</taxon>
        <taxon>Teleostei</taxon>
        <taxon>Ostariophysi</taxon>
        <taxon>Cypriniformes</taxon>
        <taxon>Cyprinidae</taxon>
        <taxon>Labeoninae</taxon>
        <taxon>Labeonini</taxon>
        <taxon>Labeo</taxon>
    </lineage>
</organism>
<keyword evidence="2 4" id="KW-0863">Zinc-finger</keyword>
<evidence type="ECO:0000259" key="8">
    <source>
        <dbReference type="PROSITE" id="PS50188"/>
    </source>
</evidence>
<dbReference type="Pfam" id="PF13445">
    <property type="entry name" value="zf-RING_UBOX"/>
    <property type="match status" value="1"/>
</dbReference>
<dbReference type="InterPro" id="IPR003613">
    <property type="entry name" value="Ubox_domain"/>
</dbReference>
<dbReference type="PROSITE" id="PS00518">
    <property type="entry name" value="ZF_RING_1"/>
    <property type="match status" value="1"/>
</dbReference>
<dbReference type="SMART" id="SM00336">
    <property type="entry name" value="BBOX"/>
    <property type="match status" value="1"/>
</dbReference>
<dbReference type="Pfam" id="PF00622">
    <property type="entry name" value="SPRY"/>
    <property type="match status" value="1"/>
</dbReference>
<dbReference type="SMART" id="SM00184">
    <property type="entry name" value="RING"/>
    <property type="match status" value="1"/>
</dbReference>
<proteinExistence type="predicted"/>
<dbReference type="InterPro" id="IPR000315">
    <property type="entry name" value="Znf_B-box"/>
</dbReference>
<keyword evidence="5" id="KW-0812">Transmembrane</keyword>
<dbReference type="Proteomes" id="UP000290572">
    <property type="component" value="Unassembled WGS sequence"/>
</dbReference>
<dbReference type="InterPro" id="IPR001870">
    <property type="entry name" value="B30.2/SPRY"/>
</dbReference>
<keyword evidence="5" id="KW-1133">Transmembrane helix</keyword>
<dbReference type="GO" id="GO:0008270">
    <property type="term" value="F:zinc ion binding"/>
    <property type="evidence" value="ECO:0007669"/>
    <property type="project" value="UniProtKB-KW"/>
</dbReference>
<dbReference type="InterPro" id="IPR027370">
    <property type="entry name" value="Znf-RING_euk"/>
</dbReference>
<feature type="domain" description="B box-type" evidence="7">
    <location>
        <begin position="80"/>
        <end position="120"/>
    </location>
</feature>
<evidence type="ECO:0000259" key="6">
    <source>
        <dbReference type="PROSITE" id="PS50089"/>
    </source>
</evidence>
<keyword evidence="1" id="KW-0479">Metal-binding</keyword>
<protein>
    <submittedName>
        <fullName evidence="9">Tripartite motif-containing 35-like protein</fullName>
    </submittedName>
</protein>
<evidence type="ECO:0000256" key="4">
    <source>
        <dbReference type="PROSITE-ProRule" id="PRU00024"/>
    </source>
</evidence>
<feature type="domain" description="B30.2/SPRY" evidence="8">
    <location>
        <begin position="363"/>
        <end position="560"/>
    </location>
</feature>
<dbReference type="AlphaFoldDB" id="A0A498NSP9"/>
<gene>
    <name evidence="9" type="ORF">ROHU_014677</name>
</gene>
<name>A0A498NSP9_LABRO</name>
<dbReference type="Pfam" id="PF00643">
    <property type="entry name" value="zf-B_box"/>
    <property type="match status" value="1"/>
</dbReference>
<evidence type="ECO:0000313" key="9">
    <source>
        <dbReference type="EMBL" id="RXN34756.1"/>
    </source>
</evidence>
<accession>A0A498NSP9</accession>
<dbReference type="Gene3D" id="3.30.160.60">
    <property type="entry name" value="Classic Zinc Finger"/>
    <property type="match status" value="1"/>
</dbReference>
<dbReference type="InterPro" id="IPR017907">
    <property type="entry name" value="Znf_RING_CS"/>
</dbReference>
<reference evidence="9 10" key="1">
    <citation type="submission" date="2018-03" db="EMBL/GenBank/DDBJ databases">
        <title>Draft genome sequence of Rohu Carp (Labeo rohita).</title>
        <authorList>
            <person name="Das P."/>
            <person name="Kushwaha B."/>
            <person name="Joshi C.G."/>
            <person name="Kumar D."/>
            <person name="Nagpure N.S."/>
            <person name="Sahoo L."/>
            <person name="Das S.P."/>
            <person name="Bit A."/>
            <person name="Patnaik S."/>
            <person name="Meher P.K."/>
            <person name="Jayasankar P."/>
            <person name="Koringa P.G."/>
            <person name="Patel N.V."/>
            <person name="Hinsu A.T."/>
            <person name="Kumar R."/>
            <person name="Pandey M."/>
            <person name="Agarwal S."/>
            <person name="Srivastava S."/>
            <person name="Singh M."/>
            <person name="Iquebal M.A."/>
            <person name="Jaiswal S."/>
            <person name="Angadi U.B."/>
            <person name="Kumar N."/>
            <person name="Raza M."/>
            <person name="Shah T.M."/>
            <person name="Rai A."/>
            <person name="Jena J.K."/>
        </authorList>
    </citation>
    <scope>NUCLEOTIDE SEQUENCE [LARGE SCALE GENOMIC DNA]</scope>
    <source>
        <strain evidence="9">DASCIFA01</strain>
        <tissue evidence="9">Testis</tissue>
    </source>
</reference>
<dbReference type="PROSITE" id="PS50188">
    <property type="entry name" value="B302_SPRY"/>
    <property type="match status" value="2"/>
</dbReference>
<dbReference type="InterPro" id="IPR050143">
    <property type="entry name" value="TRIM/RBCC"/>
</dbReference>
<comment type="caution">
    <text evidence="9">The sequence shown here is derived from an EMBL/GenBank/DDBJ whole genome shotgun (WGS) entry which is preliminary data.</text>
</comment>
<dbReference type="PANTHER" id="PTHR24103">
    <property type="entry name" value="E3 UBIQUITIN-PROTEIN LIGASE TRIM"/>
    <property type="match status" value="1"/>
</dbReference>
<evidence type="ECO:0000256" key="5">
    <source>
        <dbReference type="SAM" id="Phobius"/>
    </source>
</evidence>
<dbReference type="CDD" id="cd19769">
    <property type="entry name" value="Bbox2_TRIM16-like"/>
    <property type="match status" value="1"/>
</dbReference>
<dbReference type="InterPro" id="IPR013320">
    <property type="entry name" value="ConA-like_dom_sf"/>
</dbReference>
<keyword evidence="5" id="KW-0472">Membrane</keyword>
<keyword evidence="10" id="KW-1185">Reference proteome</keyword>
<dbReference type="PROSITE" id="PS50119">
    <property type="entry name" value="ZF_BBOX"/>
    <property type="match status" value="1"/>
</dbReference>
<sequence length="607" mass="68855">MALEADLSCPVCTEVFSHPVLLSCGHSFCRQCINAHWTSSISRNCPVCRQVSPQEPVSNLSLRNTCESYLREQNTKKERDGEHVCQIHGELIELFCQTDEQTICATCKKQRHKRHKTQQLQLAVRQRKGKLKAVVRPAEKMLSLQNGTAQEGKVCYYNQDVMNSAFRVEVGSSFHWRGTERLKGMECDFFLLFFTDPVILNPNTASADISVSDDLTSVTSCLRWQDEPNPFPLHSNRIVLGSVGYGIGTHTWEIEVGNSRHWSLGVCFGLEGKPITEPLTPANGFWGLRRDGDSYETMTTGMSRLNTNVNPEVVRVKLEDYVDDTLEKKRWRKNYDSIVNRAKKTLPDSELSPDALIDVQKHLGNLKYQVWEKMKDICPYYPVILNQNAAPPDVSMSNDLTSVTSCIHRQNEHNPLPLHSNHLVLGSVGYSSGVQTWDIEVGNSHQWSLGVCLGSEERSVVQMLNPANGFWGIRRDGDVYRFLNITAAFKLKTNPQVVRVKLEDCYDKKGGCWRNVSFSDATCNSPFAYFHLPAGMELFPFVIPEKRSGPLRIVPAKVTVTIEHVGEERSLPERHRDSPKVQWNVLFLALFFLLVVVCVFVMYHLIY</sequence>
<evidence type="ECO:0000256" key="2">
    <source>
        <dbReference type="ARBA" id="ARBA00022771"/>
    </source>
</evidence>
<evidence type="ECO:0000259" key="7">
    <source>
        <dbReference type="PROSITE" id="PS50119"/>
    </source>
</evidence>